<feature type="DNA-binding region" description="H-T-H motif" evidence="4">
    <location>
        <begin position="54"/>
        <end position="73"/>
    </location>
</feature>
<dbReference type="PROSITE" id="PS50977">
    <property type="entry name" value="HTH_TETR_2"/>
    <property type="match status" value="1"/>
</dbReference>
<dbReference type="Gene3D" id="1.10.357.10">
    <property type="entry name" value="Tetracycline Repressor, domain 2"/>
    <property type="match status" value="1"/>
</dbReference>
<feature type="domain" description="HTH tetR-type" evidence="6">
    <location>
        <begin position="31"/>
        <end position="91"/>
    </location>
</feature>
<sequence>MRGAGPVPPVDPEGGGMTTDTVSRPLRQGQAHKRAAILTAARELFGAAGVERTSMDAVAQRAGVSKRTVYDYYGDKRGLLLGTIEDAGEAALATLRRLIAEHLGDDADIRGSAGLERALGAFAADLGTSLLASSDYRAVVTLIAENEPLLPELEDHPLDAAHAHALTERIRSLAAAGLVDVDDPALAAEHFVALTILRVLNEPPSRRSDTRRIRQIMSDGTRAFLRAYAARPGESAAPSGAIRPTMEDTP</sequence>
<protein>
    <recommendedName>
        <fullName evidence="6">HTH tetR-type domain-containing protein</fullName>
    </recommendedName>
</protein>
<keyword evidence="1" id="KW-0805">Transcription regulation</keyword>
<dbReference type="PRINTS" id="PR00455">
    <property type="entry name" value="HTHTETR"/>
</dbReference>
<evidence type="ECO:0000256" key="3">
    <source>
        <dbReference type="ARBA" id="ARBA00023163"/>
    </source>
</evidence>
<evidence type="ECO:0000256" key="4">
    <source>
        <dbReference type="PROSITE-ProRule" id="PRU00335"/>
    </source>
</evidence>
<organism evidence="7 8">
    <name type="scientific">Microbacterium dextranolyticum</name>
    <dbReference type="NCBI Taxonomy" id="36806"/>
    <lineage>
        <taxon>Bacteria</taxon>
        <taxon>Bacillati</taxon>
        <taxon>Actinomycetota</taxon>
        <taxon>Actinomycetes</taxon>
        <taxon>Micrococcales</taxon>
        <taxon>Microbacteriaceae</taxon>
        <taxon>Microbacterium</taxon>
    </lineage>
</organism>
<dbReference type="GO" id="GO:0003700">
    <property type="term" value="F:DNA-binding transcription factor activity"/>
    <property type="evidence" value="ECO:0007669"/>
    <property type="project" value="TreeGrafter"/>
</dbReference>
<feature type="region of interest" description="Disordered" evidence="5">
    <location>
        <begin position="1"/>
        <end position="29"/>
    </location>
</feature>
<evidence type="ECO:0000256" key="5">
    <source>
        <dbReference type="SAM" id="MobiDB-lite"/>
    </source>
</evidence>
<dbReference type="InterPro" id="IPR009057">
    <property type="entry name" value="Homeodomain-like_sf"/>
</dbReference>
<dbReference type="AlphaFoldDB" id="A0A9W6M6W1"/>
<dbReference type="GO" id="GO:0045892">
    <property type="term" value="P:negative regulation of DNA-templated transcription"/>
    <property type="evidence" value="ECO:0007669"/>
    <property type="project" value="UniProtKB-ARBA"/>
</dbReference>
<dbReference type="SUPFAM" id="SSF46689">
    <property type="entry name" value="Homeodomain-like"/>
    <property type="match status" value="1"/>
</dbReference>
<dbReference type="Pfam" id="PF14246">
    <property type="entry name" value="TetR_C_7"/>
    <property type="match status" value="1"/>
</dbReference>
<evidence type="ECO:0000256" key="2">
    <source>
        <dbReference type="ARBA" id="ARBA00023125"/>
    </source>
</evidence>
<feature type="region of interest" description="Disordered" evidence="5">
    <location>
        <begin position="231"/>
        <end position="250"/>
    </location>
</feature>
<gene>
    <name evidence="7" type="ORF">GCM10017591_23650</name>
</gene>
<evidence type="ECO:0000313" key="7">
    <source>
        <dbReference type="EMBL" id="GLJ96302.1"/>
    </source>
</evidence>
<evidence type="ECO:0000256" key="1">
    <source>
        <dbReference type="ARBA" id="ARBA00023015"/>
    </source>
</evidence>
<reference evidence="7" key="2">
    <citation type="submission" date="2023-01" db="EMBL/GenBank/DDBJ databases">
        <authorList>
            <person name="Sun Q."/>
            <person name="Evtushenko L."/>
        </authorList>
    </citation>
    <scope>NUCLEOTIDE SEQUENCE</scope>
    <source>
        <strain evidence="7">VKM Ac-1940</strain>
    </source>
</reference>
<evidence type="ECO:0000259" key="6">
    <source>
        <dbReference type="PROSITE" id="PS50977"/>
    </source>
</evidence>
<dbReference type="GO" id="GO:0000976">
    <property type="term" value="F:transcription cis-regulatory region binding"/>
    <property type="evidence" value="ECO:0007669"/>
    <property type="project" value="TreeGrafter"/>
</dbReference>
<dbReference type="InterPro" id="IPR050109">
    <property type="entry name" value="HTH-type_TetR-like_transc_reg"/>
</dbReference>
<evidence type="ECO:0000313" key="8">
    <source>
        <dbReference type="Proteomes" id="UP001142291"/>
    </source>
</evidence>
<accession>A0A9W6M6W1</accession>
<dbReference type="PANTHER" id="PTHR30055:SF146">
    <property type="entry name" value="HTH-TYPE TRANSCRIPTIONAL DUAL REGULATOR CECR"/>
    <property type="match status" value="1"/>
</dbReference>
<dbReference type="EMBL" id="BSER01000009">
    <property type="protein sequence ID" value="GLJ96302.1"/>
    <property type="molecule type" value="Genomic_DNA"/>
</dbReference>
<dbReference type="InterPro" id="IPR039536">
    <property type="entry name" value="TetR_C_Proteobacteria"/>
</dbReference>
<feature type="compositionally biased region" description="Pro residues" evidence="5">
    <location>
        <begin position="1"/>
        <end position="11"/>
    </location>
</feature>
<dbReference type="PANTHER" id="PTHR30055">
    <property type="entry name" value="HTH-TYPE TRANSCRIPTIONAL REGULATOR RUTR"/>
    <property type="match status" value="1"/>
</dbReference>
<name>A0A9W6M6W1_9MICO</name>
<keyword evidence="2 4" id="KW-0238">DNA-binding</keyword>
<dbReference type="InterPro" id="IPR001647">
    <property type="entry name" value="HTH_TetR"/>
</dbReference>
<proteinExistence type="predicted"/>
<keyword evidence="8" id="KW-1185">Reference proteome</keyword>
<dbReference type="Proteomes" id="UP001142291">
    <property type="component" value="Unassembled WGS sequence"/>
</dbReference>
<comment type="caution">
    <text evidence="7">The sequence shown here is derived from an EMBL/GenBank/DDBJ whole genome shotgun (WGS) entry which is preliminary data.</text>
</comment>
<dbReference type="Pfam" id="PF00440">
    <property type="entry name" value="TetR_N"/>
    <property type="match status" value="1"/>
</dbReference>
<keyword evidence="3" id="KW-0804">Transcription</keyword>
<dbReference type="FunFam" id="1.10.10.60:FF:000141">
    <property type="entry name" value="TetR family transcriptional regulator"/>
    <property type="match status" value="1"/>
</dbReference>
<reference evidence="7" key="1">
    <citation type="journal article" date="2014" name="Int. J. Syst. Evol. Microbiol.">
        <title>Complete genome sequence of Corynebacterium casei LMG S-19264T (=DSM 44701T), isolated from a smear-ripened cheese.</title>
        <authorList>
            <consortium name="US DOE Joint Genome Institute (JGI-PGF)"/>
            <person name="Walter F."/>
            <person name="Albersmeier A."/>
            <person name="Kalinowski J."/>
            <person name="Ruckert C."/>
        </authorList>
    </citation>
    <scope>NUCLEOTIDE SEQUENCE</scope>
    <source>
        <strain evidence="7">VKM Ac-1940</strain>
    </source>
</reference>